<protein>
    <submittedName>
        <fullName evidence="2">DUF3313 family protein</fullName>
    </submittedName>
</protein>
<accession>A0A845ST14</accession>
<evidence type="ECO:0000256" key="1">
    <source>
        <dbReference type="SAM" id="SignalP"/>
    </source>
</evidence>
<evidence type="ECO:0000313" key="2">
    <source>
        <dbReference type="EMBL" id="NDL65641.1"/>
    </source>
</evidence>
<comment type="caution">
    <text evidence="2">The sequence shown here is derived from an EMBL/GenBank/DDBJ whole genome shotgun (WGS) entry which is preliminary data.</text>
</comment>
<organism evidence="2 3">
    <name type="scientific">Acerihabitans arboris</name>
    <dbReference type="NCBI Taxonomy" id="2691583"/>
    <lineage>
        <taxon>Bacteria</taxon>
        <taxon>Pseudomonadati</taxon>
        <taxon>Pseudomonadota</taxon>
        <taxon>Gammaproteobacteria</taxon>
        <taxon>Enterobacterales</taxon>
        <taxon>Pectobacteriaceae</taxon>
        <taxon>Acerihabitans</taxon>
    </lineage>
</organism>
<gene>
    <name evidence="2" type="ORF">GRH90_23175</name>
</gene>
<keyword evidence="3" id="KW-1185">Reference proteome</keyword>
<reference evidence="2 3" key="2">
    <citation type="submission" date="2020-02" db="EMBL/GenBank/DDBJ databases">
        <title>The new genus of Enterobacteriales.</title>
        <authorList>
            <person name="Kim I.S."/>
        </authorList>
    </citation>
    <scope>NUCLEOTIDE SEQUENCE [LARGE SCALE GENOMIC DNA]</scope>
    <source>
        <strain evidence="2 3">SAP-6</strain>
    </source>
</reference>
<dbReference type="Proteomes" id="UP000461443">
    <property type="component" value="Unassembled WGS sequence"/>
</dbReference>
<name>A0A845ST14_9GAMM</name>
<feature type="chain" id="PRO_5032899750" evidence="1">
    <location>
        <begin position="31"/>
        <end position="200"/>
    </location>
</feature>
<proteinExistence type="predicted"/>
<evidence type="ECO:0000313" key="3">
    <source>
        <dbReference type="Proteomes" id="UP000461443"/>
    </source>
</evidence>
<dbReference type="PROSITE" id="PS51257">
    <property type="entry name" value="PROKAR_LIPOPROTEIN"/>
    <property type="match status" value="1"/>
</dbReference>
<dbReference type="EMBL" id="WUBS01000020">
    <property type="protein sequence ID" value="NDL65641.1"/>
    <property type="molecule type" value="Genomic_DNA"/>
</dbReference>
<dbReference type="RefSeq" id="WP_162368349.1">
    <property type="nucleotide sequence ID" value="NZ_WUBS01000020.1"/>
</dbReference>
<dbReference type="AlphaFoldDB" id="A0A845ST14"/>
<feature type="signal peptide" evidence="1">
    <location>
        <begin position="1"/>
        <end position="30"/>
    </location>
</feature>
<dbReference type="InterPro" id="IPR021747">
    <property type="entry name" value="DUF3313"/>
</dbReference>
<keyword evidence="1" id="KW-0732">Signal</keyword>
<reference evidence="2 3" key="1">
    <citation type="submission" date="2019-12" db="EMBL/GenBank/DDBJ databases">
        <authorList>
            <person name="Lee S.D."/>
        </authorList>
    </citation>
    <scope>NUCLEOTIDE SEQUENCE [LARGE SCALE GENOMIC DNA]</scope>
    <source>
        <strain evidence="2 3">SAP-6</strain>
    </source>
</reference>
<dbReference type="Pfam" id="PF11769">
    <property type="entry name" value="DUF3313"/>
    <property type="match status" value="1"/>
</dbReference>
<sequence>MRHQRQRVWTALAAAVLLLSACSSTMPTKASGFLGSYNRLTLSSDGSMRMLRTPEALDPAHTVITTVEWRVTSANNLSPEERARLLNKLRAGLQAQVNRLPATAEGRPAEIRAAITDIATVSPSLNVLSVAMFAAPLDRGGASVEIEALDTGTRQQLAAMTMGYFAPISELKARFSALAPASIALDKASAQFGPLLRTDN</sequence>